<evidence type="ECO:0000256" key="1">
    <source>
        <dbReference type="SAM" id="SignalP"/>
    </source>
</evidence>
<evidence type="ECO:0008006" key="4">
    <source>
        <dbReference type="Google" id="ProtNLM"/>
    </source>
</evidence>
<keyword evidence="3" id="KW-1185">Reference proteome</keyword>
<reference evidence="3" key="2">
    <citation type="submission" date="2015-01" db="EMBL/GenBank/DDBJ databases">
        <title>Evolutionary Origins and Diversification of the Mycorrhizal Mutualists.</title>
        <authorList>
            <consortium name="DOE Joint Genome Institute"/>
            <consortium name="Mycorrhizal Genomics Consortium"/>
            <person name="Kohler A."/>
            <person name="Kuo A."/>
            <person name="Nagy L.G."/>
            <person name="Floudas D."/>
            <person name="Copeland A."/>
            <person name="Barry K.W."/>
            <person name="Cichocki N."/>
            <person name="Veneault-Fourrey C."/>
            <person name="LaButti K."/>
            <person name="Lindquist E.A."/>
            <person name="Lipzen A."/>
            <person name="Lundell T."/>
            <person name="Morin E."/>
            <person name="Murat C."/>
            <person name="Riley R."/>
            <person name="Ohm R."/>
            <person name="Sun H."/>
            <person name="Tunlid A."/>
            <person name="Henrissat B."/>
            <person name="Grigoriev I.V."/>
            <person name="Hibbett D.S."/>
            <person name="Martin F."/>
        </authorList>
    </citation>
    <scope>NUCLEOTIDE SEQUENCE [LARGE SCALE GENOMIC DNA]</scope>
    <source>
        <strain evidence="3">F 1598</strain>
    </source>
</reference>
<accession>A0A0C3B2E4</accession>
<gene>
    <name evidence="2" type="ORF">PILCRDRAFT_73344</name>
</gene>
<dbReference type="InParanoid" id="A0A0C3B2E4"/>
<proteinExistence type="predicted"/>
<dbReference type="HOGENOM" id="CLU_054233_0_0_1"/>
<feature type="signal peptide" evidence="1">
    <location>
        <begin position="1"/>
        <end position="21"/>
    </location>
</feature>
<reference evidence="2 3" key="1">
    <citation type="submission" date="2014-04" db="EMBL/GenBank/DDBJ databases">
        <authorList>
            <consortium name="DOE Joint Genome Institute"/>
            <person name="Kuo A."/>
            <person name="Tarkka M."/>
            <person name="Buscot F."/>
            <person name="Kohler A."/>
            <person name="Nagy L.G."/>
            <person name="Floudas D."/>
            <person name="Copeland A."/>
            <person name="Barry K.W."/>
            <person name="Cichocki N."/>
            <person name="Veneault-Fourrey C."/>
            <person name="LaButti K."/>
            <person name="Lindquist E.A."/>
            <person name="Lipzen A."/>
            <person name="Lundell T."/>
            <person name="Morin E."/>
            <person name="Murat C."/>
            <person name="Sun H."/>
            <person name="Tunlid A."/>
            <person name="Henrissat B."/>
            <person name="Grigoriev I.V."/>
            <person name="Hibbett D.S."/>
            <person name="Martin F."/>
            <person name="Nordberg H.P."/>
            <person name="Cantor M.N."/>
            <person name="Hua S.X."/>
        </authorList>
    </citation>
    <scope>NUCLEOTIDE SEQUENCE [LARGE SCALE GENOMIC DNA]</scope>
    <source>
        <strain evidence="2 3">F 1598</strain>
    </source>
</reference>
<organism evidence="2 3">
    <name type="scientific">Piloderma croceum (strain F 1598)</name>
    <dbReference type="NCBI Taxonomy" id="765440"/>
    <lineage>
        <taxon>Eukaryota</taxon>
        <taxon>Fungi</taxon>
        <taxon>Dikarya</taxon>
        <taxon>Basidiomycota</taxon>
        <taxon>Agaricomycotina</taxon>
        <taxon>Agaricomycetes</taxon>
        <taxon>Agaricomycetidae</taxon>
        <taxon>Atheliales</taxon>
        <taxon>Atheliaceae</taxon>
        <taxon>Piloderma</taxon>
    </lineage>
</organism>
<dbReference type="OrthoDB" id="195231at2759"/>
<evidence type="ECO:0000313" key="3">
    <source>
        <dbReference type="Proteomes" id="UP000054166"/>
    </source>
</evidence>
<dbReference type="EMBL" id="KN833004">
    <property type="protein sequence ID" value="KIM80388.1"/>
    <property type="molecule type" value="Genomic_DNA"/>
</dbReference>
<feature type="chain" id="PRO_5002161285" description="Dickkopf N-terminal cysteine-rich domain-containing protein" evidence="1">
    <location>
        <begin position="22"/>
        <end position="299"/>
    </location>
</feature>
<evidence type="ECO:0000313" key="2">
    <source>
        <dbReference type="EMBL" id="KIM80388.1"/>
    </source>
</evidence>
<keyword evidence="1" id="KW-0732">Signal</keyword>
<dbReference type="PROSITE" id="PS51257">
    <property type="entry name" value="PROKAR_LIPOPROTEIN"/>
    <property type="match status" value="1"/>
</dbReference>
<protein>
    <recommendedName>
        <fullName evidence="4">Dickkopf N-terminal cysteine-rich domain-containing protein</fullName>
    </recommendedName>
</protein>
<sequence>MVPLPYRSIILLVLLLSCAYAGTVPQDGRCSSDNDHQDPATHRLLTECMDKAFCSAPVNGTCVSKQCARDEYPFGYTQGEIVPPLCPRGTFCPDEGSGCKALVAIGQSCQLDRDEQCAPPPNWSYLASGLNFNGSLCLKGKCRYANITLGQACQIENTTYLDLDLTGEPIKTTVIRDNCRTPELFCDTATMLCEHTKVTGGTCQTDGECKTHNCGENGYCIDQPETPLNVAPWQYVILVLCIVAGGFGDRKFTLKFDHPIVATITTCIALNFVHKRDHKQRRREVQDYYNEQTRSVFYC</sequence>
<dbReference type="Proteomes" id="UP000054166">
    <property type="component" value="Unassembled WGS sequence"/>
</dbReference>
<name>A0A0C3B2E4_PILCF</name>
<dbReference type="AlphaFoldDB" id="A0A0C3B2E4"/>
<dbReference type="STRING" id="765440.A0A0C3B2E4"/>